<comment type="catalytic activity">
    <reaction evidence="1 6">
        <text>a phosphate monoester + H2O = an alcohol + phosphate</text>
        <dbReference type="Rhea" id="RHEA:15017"/>
        <dbReference type="ChEBI" id="CHEBI:15377"/>
        <dbReference type="ChEBI" id="CHEBI:30879"/>
        <dbReference type="ChEBI" id="CHEBI:43474"/>
        <dbReference type="ChEBI" id="CHEBI:67140"/>
        <dbReference type="EC" id="3.1.3.2"/>
    </reaction>
</comment>
<dbReference type="FunFam" id="3.60.21.10:FF:000062">
    <property type="entry name" value="Tartrate-resistant acid phosphatase type 5"/>
    <property type="match status" value="1"/>
</dbReference>
<comment type="cofactor">
    <cofactor evidence="7">
        <name>Fe cation</name>
        <dbReference type="ChEBI" id="CHEBI:24875"/>
    </cofactor>
    <text evidence="7">Binds 2 iron ions per subunit.</text>
</comment>
<feature type="binding site" evidence="7">
    <location>
        <position position="68"/>
    </location>
    <ligand>
        <name>Fe cation</name>
        <dbReference type="ChEBI" id="CHEBI:24875"/>
        <label>2</label>
    </ligand>
</feature>
<dbReference type="InterPro" id="IPR004843">
    <property type="entry name" value="Calcineurin-like_PHP"/>
</dbReference>
<evidence type="ECO:0000313" key="12">
    <source>
        <dbReference type="EMBL" id="CEK67724.1"/>
    </source>
</evidence>
<feature type="chain" id="PRO_5002111108" description="Tartrate-resistant acid phosphatase type 5" evidence="10">
    <location>
        <begin position="20"/>
        <end position="324"/>
    </location>
</feature>
<evidence type="ECO:0000256" key="2">
    <source>
        <dbReference type="ARBA" id="ARBA00012646"/>
    </source>
</evidence>
<dbReference type="CDD" id="cd07378">
    <property type="entry name" value="MPP_ACP5"/>
    <property type="match status" value="1"/>
</dbReference>
<feature type="binding site" evidence="7">
    <location>
        <position position="238"/>
    </location>
    <ligand>
        <name>Fe cation</name>
        <dbReference type="ChEBI" id="CHEBI:24875"/>
        <label>1</label>
    </ligand>
</feature>
<feature type="binding site" evidence="7">
    <location>
        <position position="68"/>
    </location>
    <ligand>
        <name>Fe cation</name>
        <dbReference type="ChEBI" id="CHEBI:24875"/>
        <label>1</label>
    </ligand>
</feature>
<evidence type="ECO:0000256" key="8">
    <source>
        <dbReference type="PIRSR" id="PIRSR000898-2"/>
    </source>
</evidence>
<gene>
    <name evidence="12" type="primary">ORF63663</name>
</gene>
<dbReference type="SUPFAM" id="SSF56300">
    <property type="entry name" value="Metallo-dependent phosphatases"/>
    <property type="match status" value="1"/>
</dbReference>
<dbReference type="Pfam" id="PF00149">
    <property type="entry name" value="Metallophos"/>
    <property type="match status" value="1"/>
</dbReference>
<feature type="binding site" evidence="7">
    <location>
        <position position="71"/>
    </location>
    <ligand>
        <name>Fe cation</name>
        <dbReference type="ChEBI" id="CHEBI:24875"/>
        <label>1</label>
    </ligand>
</feature>
<dbReference type="Gene3D" id="3.60.21.10">
    <property type="match status" value="1"/>
</dbReference>
<dbReference type="AlphaFoldDB" id="A0A0B6ZGI6"/>
<keyword evidence="5 6" id="KW-0378">Hydrolase</keyword>
<evidence type="ECO:0000256" key="7">
    <source>
        <dbReference type="PIRSR" id="PIRSR000898-1"/>
    </source>
</evidence>
<evidence type="ECO:0000256" key="10">
    <source>
        <dbReference type="SAM" id="SignalP"/>
    </source>
</evidence>
<name>A0A0B6ZGI6_9EUPU</name>
<evidence type="ECO:0000259" key="11">
    <source>
        <dbReference type="Pfam" id="PF00149"/>
    </source>
</evidence>
<keyword evidence="6 7" id="KW-0408">Iron</keyword>
<dbReference type="PANTHER" id="PTHR10161:SF14">
    <property type="entry name" value="TARTRATE-RESISTANT ACID PHOSPHATASE TYPE 5"/>
    <property type="match status" value="1"/>
</dbReference>
<evidence type="ECO:0000256" key="5">
    <source>
        <dbReference type="ARBA" id="ARBA00022801"/>
    </source>
</evidence>
<evidence type="ECO:0000256" key="3">
    <source>
        <dbReference type="ARBA" id="ARBA00015822"/>
    </source>
</evidence>
<dbReference type="GO" id="GO:0046872">
    <property type="term" value="F:metal ion binding"/>
    <property type="evidence" value="ECO:0007669"/>
    <property type="project" value="UniProtKB-KW"/>
</dbReference>
<evidence type="ECO:0000256" key="4">
    <source>
        <dbReference type="ARBA" id="ARBA00022729"/>
    </source>
</evidence>
<reference evidence="12" key="1">
    <citation type="submission" date="2014-12" db="EMBL/GenBank/DDBJ databases">
        <title>Insight into the proteome of Arion vulgaris.</title>
        <authorList>
            <person name="Aradska J."/>
            <person name="Bulat T."/>
            <person name="Smidak R."/>
            <person name="Sarate P."/>
            <person name="Gangsoo J."/>
            <person name="Sialana F."/>
            <person name="Bilban M."/>
            <person name="Lubec G."/>
        </authorList>
    </citation>
    <scope>NUCLEOTIDE SEQUENCE</scope>
    <source>
        <tissue evidence="12">Skin</tissue>
    </source>
</reference>
<keyword evidence="7" id="KW-0479">Metal-binding</keyword>
<dbReference type="EMBL" id="HACG01020859">
    <property type="protein sequence ID" value="CEK67724.1"/>
    <property type="molecule type" value="Transcribed_RNA"/>
</dbReference>
<dbReference type="GO" id="GO:0045453">
    <property type="term" value="P:bone resorption"/>
    <property type="evidence" value="ECO:0007669"/>
    <property type="project" value="TreeGrafter"/>
</dbReference>
<dbReference type="PANTHER" id="PTHR10161">
    <property type="entry name" value="TARTRATE-RESISTANT ACID PHOSPHATASE TYPE 5"/>
    <property type="match status" value="1"/>
</dbReference>
<dbReference type="GlyCosmos" id="A0A0B6ZGI6">
    <property type="glycosylation" value="1 site, No reported glycans"/>
</dbReference>
<feature type="domain" description="Calcineurin-like phosphoesterase" evidence="11">
    <location>
        <begin position="23"/>
        <end position="239"/>
    </location>
</feature>
<proteinExistence type="predicted"/>
<dbReference type="PIRSF" id="PIRSF000898">
    <property type="entry name" value="Acid_Ptase_5"/>
    <property type="match status" value="1"/>
</dbReference>
<sequence length="324" mass="36488">MKYFIIVLVASVIIHGSLSIDSLRFLVIGDMGGMDIEPYTTYFQRCTAQEMGKIGDLYSPQFIVELGDNFYMDGVDNVHDKRFNLTFESTYTATSLQVPWYLVAGNHDHRGNVTAQILYSQYSKRWNFPSFYYYQEFSIGTGNQTLGIVFVDTVLLCGNVSDTSDQPPNEPENKEAANQQWEFIENALKKSRASYLFVAGHYPIYSTATHGPTKCLVDRLQPMLDMYRANGYFAGHDHNLQHLRIKSISGGNIDYFVSGMANTVDPFSFNEGSVPAGSSLFHYGYFLSKGGFLYAEATNANITMIFIDGNGKQLYSTIVFPRKL</sequence>
<evidence type="ECO:0000256" key="9">
    <source>
        <dbReference type="PIRSR" id="PIRSR000898-3"/>
    </source>
</evidence>
<feature type="binding site" evidence="7">
    <location>
        <position position="106"/>
    </location>
    <ligand>
        <name>Fe cation</name>
        <dbReference type="ChEBI" id="CHEBI:24875"/>
        <label>2</label>
    </ligand>
</feature>
<keyword evidence="8" id="KW-1015">Disulfide bond</keyword>
<feature type="disulfide bond" evidence="8">
    <location>
        <begin position="157"/>
        <end position="215"/>
    </location>
</feature>
<feature type="binding site" evidence="7">
    <location>
        <position position="30"/>
    </location>
    <ligand>
        <name>Fe cation</name>
        <dbReference type="ChEBI" id="CHEBI:24875"/>
        <label>1</label>
    </ligand>
</feature>
<evidence type="ECO:0000256" key="1">
    <source>
        <dbReference type="ARBA" id="ARBA00000032"/>
    </source>
</evidence>
<feature type="glycosylation site" description="N-linked (GlcNAc...) asparagine" evidence="9">
    <location>
        <position position="112"/>
    </location>
</feature>
<dbReference type="GO" id="GO:0003993">
    <property type="term" value="F:acid phosphatase activity"/>
    <property type="evidence" value="ECO:0007669"/>
    <property type="project" value="UniProtKB-UniRule"/>
</dbReference>
<feature type="signal peptide" evidence="10">
    <location>
        <begin position="1"/>
        <end position="19"/>
    </location>
</feature>
<accession>A0A0B6ZGI6</accession>
<dbReference type="InterPro" id="IPR029052">
    <property type="entry name" value="Metallo-depent_PP-like"/>
</dbReference>
<feature type="binding site" evidence="7">
    <location>
        <position position="201"/>
    </location>
    <ligand>
        <name>Fe cation</name>
        <dbReference type="ChEBI" id="CHEBI:24875"/>
        <label>2</label>
    </ligand>
</feature>
<dbReference type="EC" id="3.1.3.2" evidence="2 6"/>
<evidence type="ECO:0000256" key="6">
    <source>
        <dbReference type="PIRNR" id="PIRNR000898"/>
    </source>
</evidence>
<organism evidence="12">
    <name type="scientific">Arion vulgaris</name>
    <dbReference type="NCBI Taxonomy" id="1028688"/>
    <lineage>
        <taxon>Eukaryota</taxon>
        <taxon>Metazoa</taxon>
        <taxon>Spiralia</taxon>
        <taxon>Lophotrochozoa</taxon>
        <taxon>Mollusca</taxon>
        <taxon>Gastropoda</taxon>
        <taxon>Heterobranchia</taxon>
        <taxon>Euthyneura</taxon>
        <taxon>Panpulmonata</taxon>
        <taxon>Eupulmonata</taxon>
        <taxon>Stylommatophora</taxon>
        <taxon>Helicina</taxon>
        <taxon>Arionoidea</taxon>
        <taxon>Arionidae</taxon>
        <taxon>Arion</taxon>
    </lineage>
</organism>
<keyword evidence="4 10" id="KW-0732">Signal</keyword>
<dbReference type="InterPro" id="IPR051558">
    <property type="entry name" value="Metallophosphoesterase_PAP"/>
</dbReference>
<protein>
    <recommendedName>
        <fullName evidence="3 6">Tartrate-resistant acid phosphatase type 5</fullName>
        <ecNumber evidence="2 6">3.1.3.2</ecNumber>
    </recommendedName>
</protein>
<feature type="binding site" evidence="7">
    <location>
        <position position="236"/>
    </location>
    <ligand>
        <name>Fe cation</name>
        <dbReference type="ChEBI" id="CHEBI:24875"/>
        <label>2</label>
    </ligand>
</feature>
<dbReference type="InterPro" id="IPR024927">
    <property type="entry name" value="Acid_PPase"/>
</dbReference>